<name>A0A3B9IHH6_9PROT</name>
<dbReference type="PANTHER" id="PTHR43507">
    <property type="entry name" value="NADH-UBIQUINONE OXIDOREDUCTASE CHAIN 4"/>
    <property type="match status" value="1"/>
</dbReference>
<dbReference type="GO" id="GO:0003954">
    <property type="term" value="F:NADH dehydrogenase activity"/>
    <property type="evidence" value="ECO:0007669"/>
    <property type="project" value="TreeGrafter"/>
</dbReference>
<keyword evidence="1" id="KW-0472">Membrane</keyword>
<feature type="transmembrane region" description="Helical" evidence="1">
    <location>
        <begin position="28"/>
        <end position="48"/>
    </location>
</feature>
<dbReference type="GO" id="GO:0015990">
    <property type="term" value="P:electron transport coupled proton transport"/>
    <property type="evidence" value="ECO:0007669"/>
    <property type="project" value="TreeGrafter"/>
</dbReference>
<dbReference type="AlphaFoldDB" id="A0A3B9IHH6"/>
<evidence type="ECO:0000256" key="1">
    <source>
        <dbReference type="SAM" id="Phobius"/>
    </source>
</evidence>
<protein>
    <submittedName>
        <fullName evidence="2">NADH-quinone oxidoreductase subunit M</fullName>
    </submittedName>
</protein>
<comment type="caution">
    <text evidence="2">The sequence shown here is derived from an EMBL/GenBank/DDBJ whole genome shotgun (WGS) entry which is preliminary data.</text>
</comment>
<dbReference type="InterPro" id="IPR003918">
    <property type="entry name" value="NADH_UbQ_OxRdtase"/>
</dbReference>
<feature type="non-terminal residue" evidence="2">
    <location>
        <position position="1"/>
    </location>
</feature>
<organism evidence="2 3">
    <name type="scientific">Tistrella mobilis</name>
    <dbReference type="NCBI Taxonomy" id="171437"/>
    <lineage>
        <taxon>Bacteria</taxon>
        <taxon>Pseudomonadati</taxon>
        <taxon>Pseudomonadota</taxon>
        <taxon>Alphaproteobacteria</taxon>
        <taxon>Geminicoccales</taxon>
        <taxon>Geminicoccaceae</taxon>
        <taxon>Tistrella</taxon>
    </lineage>
</organism>
<proteinExistence type="predicted"/>
<dbReference type="EMBL" id="DMAI01000120">
    <property type="protein sequence ID" value="HAE47245.1"/>
    <property type="molecule type" value="Genomic_DNA"/>
</dbReference>
<evidence type="ECO:0000313" key="3">
    <source>
        <dbReference type="Proteomes" id="UP000257706"/>
    </source>
</evidence>
<reference evidence="2 3" key="1">
    <citation type="journal article" date="2018" name="Nat. Biotechnol.">
        <title>A standardized bacterial taxonomy based on genome phylogeny substantially revises the tree of life.</title>
        <authorList>
            <person name="Parks D.H."/>
            <person name="Chuvochina M."/>
            <person name="Waite D.W."/>
            <person name="Rinke C."/>
            <person name="Skarshewski A."/>
            <person name="Chaumeil P.A."/>
            <person name="Hugenholtz P."/>
        </authorList>
    </citation>
    <scope>NUCLEOTIDE SEQUENCE [LARGE SCALE GENOMIC DNA]</scope>
    <source>
        <strain evidence="2">UBA8739</strain>
    </source>
</reference>
<keyword evidence="1" id="KW-1133">Transmembrane helix</keyword>
<dbReference type="GO" id="GO:0042773">
    <property type="term" value="P:ATP synthesis coupled electron transport"/>
    <property type="evidence" value="ECO:0007669"/>
    <property type="project" value="InterPro"/>
</dbReference>
<keyword evidence="1" id="KW-0812">Transmembrane</keyword>
<evidence type="ECO:0000313" key="2">
    <source>
        <dbReference type="EMBL" id="HAE47245.1"/>
    </source>
</evidence>
<dbReference type="PANTHER" id="PTHR43507:SF1">
    <property type="entry name" value="NADH-UBIQUINONE OXIDOREDUCTASE CHAIN 4"/>
    <property type="match status" value="1"/>
</dbReference>
<dbReference type="GO" id="GO:0048039">
    <property type="term" value="F:ubiquinone binding"/>
    <property type="evidence" value="ECO:0007669"/>
    <property type="project" value="TreeGrafter"/>
</dbReference>
<feature type="transmembrane region" description="Helical" evidence="1">
    <location>
        <begin position="72"/>
        <end position="89"/>
    </location>
</feature>
<gene>
    <name evidence="2" type="ORF">DCK97_07465</name>
</gene>
<dbReference type="Proteomes" id="UP000257706">
    <property type="component" value="Unassembled WGS sequence"/>
</dbReference>
<dbReference type="GO" id="GO:0008137">
    <property type="term" value="F:NADH dehydrogenase (ubiquinone) activity"/>
    <property type="evidence" value="ECO:0007669"/>
    <property type="project" value="InterPro"/>
</dbReference>
<accession>A0A3B9IHH6</accession>
<sequence length="125" mass="13776">MASIGLPGTSGFVGEFLVLVGAFQANTWVAFIAATGVILGACYMLWLYRRVVFGELVREDLKGILDMNRREVLAFAPLVVLTLWMGIYPETFLEPIRASVANLLTQVQVEKAAMVLDTVNQLAQR</sequence>